<reference evidence="4 5" key="1">
    <citation type="submission" date="2024-02" db="EMBL/GenBank/DDBJ databases">
        <title>The whole genome sequence of Pseudomonas benzopyrenica MLY92.</title>
        <authorList>
            <person name="Liu Y."/>
        </authorList>
    </citation>
    <scope>NUCLEOTIDE SEQUENCE [LARGE SCALE GENOMIC DNA]</scope>
    <source>
        <strain evidence="4 5">MLY92</strain>
    </source>
</reference>
<keyword evidence="1" id="KW-0175">Coiled coil</keyword>
<evidence type="ECO:0000313" key="5">
    <source>
        <dbReference type="Proteomes" id="UP001372714"/>
    </source>
</evidence>
<feature type="domain" description="Bacteriophage tail tape measure C-terminal" evidence="3">
    <location>
        <begin position="840"/>
        <end position="910"/>
    </location>
</feature>
<dbReference type="RefSeq" id="WP_338547231.1">
    <property type="nucleotide sequence ID" value="NZ_CP145723.1"/>
</dbReference>
<organism evidence="4 5">
    <name type="scientific">Pseudomonas benzopyrenica</name>
    <dbReference type="NCBI Taxonomy" id="2993566"/>
    <lineage>
        <taxon>Bacteria</taxon>
        <taxon>Pseudomonadati</taxon>
        <taxon>Pseudomonadota</taxon>
        <taxon>Gammaproteobacteria</taxon>
        <taxon>Pseudomonadales</taxon>
        <taxon>Pseudomonadaceae</taxon>
        <taxon>Pseudomonas</taxon>
    </lineage>
</organism>
<dbReference type="Pfam" id="PF09718">
    <property type="entry name" value="Tape_meas_lam_C"/>
    <property type="match status" value="1"/>
</dbReference>
<proteinExistence type="predicted"/>
<accession>A0ABZ2FVK1</accession>
<gene>
    <name evidence="4" type="ORF">V6W80_11590</name>
</gene>
<keyword evidence="5" id="KW-1185">Reference proteome</keyword>
<dbReference type="Pfam" id="PF06791">
    <property type="entry name" value="TMP_2"/>
    <property type="match status" value="1"/>
</dbReference>
<dbReference type="Proteomes" id="UP001372714">
    <property type="component" value="Chromosome"/>
</dbReference>
<evidence type="ECO:0000256" key="1">
    <source>
        <dbReference type="SAM" id="Coils"/>
    </source>
</evidence>
<feature type="coiled-coil region" evidence="1">
    <location>
        <begin position="512"/>
        <end position="539"/>
    </location>
</feature>
<dbReference type="InterPro" id="IPR009628">
    <property type="entry name" value="Phage_tape_measure_N"/>
</dbReference>
<dbReference type="EMBL" id="CP145723">
    <property type="protein sequence ID" value="WWM68878.1"/>
    <property type="molecule type" value="Genomic_DNA"/>
</dbReference>
<protein>
    <submittedName>
        <fullName evidence="4">Phage tail tape measure protein</fullName>
    </submittedName>
</protein>
<evidence type="ECO:0000259" key="2">
    <source>
        <dbReference type="Pfam" id="PF06791"/>
    </source>
</evidence>
<dbReference type="InterPro" id="IPR006431">
    <property type="entry name" value="Phage_tape_meas_C"/>
</dbReference>
<feature type="domain" description="Bacteriophage tail tape measure N-terminal" evidence="2">
    <location>
        <begin position="223"/>
        <end position="425"/>
    </location>
</feature>
<sequence>MSGPSIAQLGIRVNSEEADQASDALDKLVQSGARTAQEMAALNLKQREAAKSAGDTARAMGEVAQSANRANAELAALNLKQQYAAQVLGDLAKSSGLTVTELRDLNAQQRQTAQLLQNLGTVVGQSTAEIRAMTFSLQAVAAQNQAVATTAPKTTRAIKEQGDQVARLLGQIDPTVAALDRLDAQQRKLQSFKKSGLIDADTFEQYNSRLEQTRAGLGNFDTQLERTGMSAKATAAAMRGVPAQLTDIVVSLQAGQAPLTVLLQQGGQLKDMFGGVGPAAKALGGYVLGLVNPFTLAAAAVAVLGVAYYQGSEESERYARSLILTGNAAGTSANELAVIAERMASVRGTTGQAAEALTLLAGTGKVSADNLERIGSAATSFASATGTAIGDVVQQYAELGKSPVEASRKLNEQYGYLTTAVYQQITALVEQGRTQEAASLAQRTFADAQEQMATKVRQNLGTLESAWNSLGSVAKKAWDAMLGIGRDTTLETKISQLTAFIEKRKNLGGYDNTAYERQLATLKEQLTVQQQQAAEQGRQRQSENAGTEAAVKVKALTEATLTNEQKRNKEKKEYLEWVRQIKAVDPSSDLVAQANVDKVLANIAEKYKDAKTPTVKAPALDTESVNQLQNNLKLIVGEYDSAEKKIEAMGRAGLISQADVYQQRVTLLDQERGKVTEAYGAQIDAIEQLQGRANLSAQQRIQLANQLNDAETARTKALADLDTKRATLQTEEEGRLRKLTLASNAYTASLQAQVEALRLQGERAAAAVGMGKDQAALFEQLNRLNDRYIEDLKALNRQRDEGSISAETYAKREQELRQNQIALAKQVQDNYAQLQVAQADWANGAHGAWQDYLSNARDVAGQTRSAFTDALKGMEDYLLSFITGTKASFKDLVKSIIADFARIELRKLISSVGGSGGSGGGIVGSISDLFGSFTTGGGSSGGGLNLASLYNYGSSAYNFITGTGANLWNAYSTGGLTGLYNYGASAVGSWLGNGAATVGANTIGTAAGSTGYALGQNVVQGTVGSASYAGTGAAAGSTAANAGLSAIGAVGYGIGGALMGYQQAGVKGAVTGAGGAVAGAYAGAAIGSVIPIIGTAIGAAIGAFLGGTVGGSLWGGDWQTKDTGLVLGVSGGELDAQQYEYQKKKGGLFGKNKKRTRYSDLEDDNQNALDATYYAGLLGIENVYKQFGIELTESAIDGLEVATTTFSTKDKTSEEVQGLINDWFNNTFDSITDQLNVATGSQFREGLTFSGLTSLLNNLVAVNAGLEQIHVTTLKLSPASAYAADALRQFAGGMEQFGANVNSYYQGFFSQTEREDDAIAALRKQFEAMNLVLPETSKEYRALVESMSPDYDAGQKTLSFLLAQAAAAKSVYDVLERRTKEAADAQQALADAQSQAAKAAAEAAAQQLEAARLAKISYADAMQQAYASDAQRAMSAITSAIKGEQDALTESYNAQVDALNARISASGDIVSSLTSMTSGLGGALKQLLGQSDAATAMLYQQGRATLETAAAIAKAGGSLANFEGLDQALDAVTGNSADRYSNWEDFARDQGRAANLIDELNKAAGGQLTVEQRTLETLNKQLDQGKSAYDAQMKAFQGQIDLAQQQLDMLNGINSSVLSVKDALAQFATALGAAYAGQKNQNEAGSTASLDSQIGRIYNQMLGRNVDAGGLDFWKQKVTSGALSAGDLQKAIAAGARDYISVYGIDAYRQQYGDKAAEAALKIPAFANGGDYAGGLAMVGERGPEIINFQRPGYVYTARESAGMLSSADLSGMMALLRQLLAAVGTGNERLFWITDNSRKTATNTEVLRDRALQQEATA</sequence>
<feature type="coiled-coil region" evidence="1">
    <location>
        <begin position="1375"/>
        <end position="1409"/>
    </location>
</feature>
<name>A0ABZ2FVK1_9PSED</name>
<evidence type="ECO:0000259" key="3">
    <source>
        <dbReference type="Pfam" id="PF09718"/>
    </source>
</evidence>
<evidence type="ECO:0000313" key="4">
    <source>
        <dbReference type="EMBL" id="WWM68878.1"/>
    </source>
</evidence>
<dbReference type="NCBIfam" id="TIGR01541">
    <property type="entry name" value="tape_meas_lam_C"/>
    <property type="match status" value="1"/>
</dbReference>